<dbReference type="InterPro" id="IPR036695">
    <property type="entry name" value="Arg-tRNA-synth_N_sf"/>
</dbReference>
<evidence type="ECO:0000313" key="12">
    <source>
        <dbReference type="EMBL" id="KAF2218132.1"/>
    </source>
</evidence>
<evidence type="ECO:0000259" key="11">
    <source>
        <dbReference type="SMART" id="SM00836"/>
    </source>
</evidence>
<evidence type="ECO:0000256" key="10">
    <source>
        <dbReference type="RuleBase" id="RU363038"/>
    </source>
</evidence>
<dbReference type="GO" id="GO:0004814">
    <property type="term" value="F:arginine-tRNA ligase activity"/>
    <property type="evidence" value="ECO:0007669"/>
    <property type="project" value="UniProtKB-EC"/>
</dbReference>
<gene>
    <name evidence="12" type="ORF">BDZ85DRAFT_208720</name>
</gene>
<dbReference type="EC" id="6.1.1.19" evidence="2"/>
<keyword evidence="5 10" id="KW-0067">ATP-binding</keyword>
<dbReference type="InterPro" id="IPR001278">
    <property type="entry name" value="Arg-tRNA-ligase"/>
</dbReference>
<keyword evidence="3 10" id="KW-0436">Ligase</keyword>
<keyword evidence="7 10" id="KW-0030">Aminoacyl-tRNA synthetase</keyword>
<dbReference type="InterPro" id="IPR009080">
    <property type="entry name" value="tRNAsynth_Ia_anticodon-bd"/>
</dbReference>
<reference evidence="13" key="1">
    <citation type="journal article" date="2020" name="Stud. Mycol.">
        <title>101 Dothideomycetes genomes: A test case for predicting lifestyles and emergence of pathogens.</title>
        <authorList>
            <person name="Haridas S."/>
            <person name="Albert R."/>
            <person name="Binder M."/>
            <person name="Bloem J."/>
            <person name="LaButti K."/>
            <person name="Salamov A."/>
            <person name="Andreopoulos B."/>
            <person name="Baker S."/>
            <person name="Barry K."/>
            <person name="Bills G."/>
            <person name="Bluhm B."/>
            <person name="Cannon C."/>
            <person name="Castanera R."/>
            <person name="Culley D."/>
            <person name="Daum C."/>
            <person name="Ezra D."/>
            <person name="Gonzalez J."/>
            <person name="Henrissat B."/>
            <person name="Kuo A."/>
            <person name="Liang C."/>
            <person name="Lipzen A."/>
            <person name="Lutzoni F."/>
            <person name="Magnuson J."/>
            <person name="Mondo S."/>
            <person name="Nolan M."/>
            <person name="Ohm R."/>
            <person name="Pangilinan J."/>
            <person name="Park H.-J."/>
            <person name="Ramirez L."/>
            <person name="Alfaro M."/>
            <person name="Sun H."/>
            <person name="Tritt A."/>
            <person name="Yoshinaga Y."/>
            <person name="Zwiers L.-H."/>
            <person name="Turgeon B."/>
            <person name="Goodwin S."/>
            <person name="Spatafora J."/>
            <person name="Crous P."/>
            <person name="Grigoriev I."/>
        </authorList>
    </citation>
    <scope>NUCLEOTIDE SEQUENCE [LARGE SCALE GENOMIC DNA]</scope>
    <source>
        <strain evidence="13">CECT 20119</strain>
    </source>
</reference>
<comment type="catalytic activity">
    <reaction evidence="9">
        <text>tRNA(Arg) + L-arginine + ATP = L-arginyl-tRNA(Arg) + AMP + diphosphate</text>
        <dbReference type="Rhea" id="RHEA:20301"/>
        <dbReference type="Rhea" id="RHEA-COMP:9658"/>
        <dbReference type="Rhea" id="RHEA-COMP:9673"/>
        <dbReference type="ChEBI" id="CHEBI:30616"/>
        <dbReference type="ChEBI" id="CHEBI:32682"/>
        <dbReference type="ChEBI" id="CHEBI:33019"/>
        <dbReference type="ChEBI" id="CHEBI:78442"/>
        <dbReference type="ChEBI" id="CHEBI:78513"/>
        <dbReference type="ChEBI" id="CHEBI:456215"/>
        <dbReference type="EC" id="6.1.1.19"/>
    </reaction>
</comment>
<dbReference type="Pfam" id="PF00750">
    <property type="entry name" value="tRNA-synt_1d"/>
    <property type="match status" value="1"/>
</dbReference>
<dbReference type="FunFam" id="1.10.730.10:FF:000006">
    <property type="entry name" value="Arginyl-tRNA synthetase 2, mitochondrial"/>
    <property type="match status" value="1"/>
</dbReference>
<comment type="similarity">
    <text evidence="1 10">Belongs to the class-I aminoacyl-tRNA synthetase family.</text>
</comment>
<dbReference type="Proteomes" id="UP000799538">
    <property type="component" value="Unassembled WGS sequence"/>
</dbReference>
<dbReference type="Gene3D" id="3.40.50.620">
    <property type="entry name" value="HUPs"/>
    <property type="match status" value="1"/>
</dbReference>
<evidence type="ECO:0000256" key="8">
    <source>
        <dbReference type="ARBA" id="ARBA00033033"/>
    </source>
</evidence>
<evidence type="ECO:0000256" key="6">
    <source>
        <dbReference type="ARBA" id="ARBA00022917"/>
    </source>
</evidence>
<dbReference type="GO" id="GO:0005524">
    <property type="term" value="F:ATP binding"/>
    <property type="evidence" value="ECO:0007669"/>
    <property type="project" value="UniProtKB-KW"/>
</dbReference>
<evidence type="ECO:0000256" key="4">
    <source>
        <dbReference type="ARBA" id="ARBA00022741"/>
    </source>
</evidence>
<dbReference type="InterPro" id="IPR014729">
    <property type="entry name" value="Rossmann-like_a/b/a_fold"/>
</dbReference>
<proteinExistence type="inferred from homology"/>
<evidence type="ECO:0000256" key="2">
    <source>
        <dbReference type="ARBA" id="ARBA00012837"/>
    </source>
</evidence>
<evidence type="ECO:0000256" key="3">
    <source>
        <dbReference type="ARBA" id="ARBA00022598"/>
    </source>
</evidence>
<dbReference type="NCBIfam" id="TIGR00456">
    <property type="entry name" value="argS"/>
    <property type="match status" value="1"/>
</dbReference>
<evidence type="ECO:0000313" key="13">
    <source>
        <dbReference type="Proteomes" id="UP000799538"/>
    </source>
</evidence>
<dbReference type="SUPFAM" id="SSF52374">
    <property type="entry name" value="Nucleotidylyl transferase"/>
    <property type="match status" value="1"/>
</dbReference>
<dbReference type="EMBL" id="ML992591">
    <property type="protein sequence ID" value="KAF2218132.1"/>
    <property type="molecule type" value="Genomic_DNA"/>
</dbReference>
<dbReference type="Pfam" id="PF05746">
    <property type="entry name" value="DALR_1"/>
    <property type="match status" value="1"/>
</dbReference>
<evidence type="ECO:0000256" key="5">
    <source>
        <dbReference type="ARBA" id="ARBA00022840"/>
    </source>
</evidence>
<evidence type="ECO:0000256" key="9">
    <source>
        <dbReference type="ARBA" id="ARBA00049339"/>
    </source>
</evidence>
<keyword evidence="13" id="KW-1185">Reference proteome</keyword>
<keyword evidence="6 10" id="KW-0648">Protein biosynthesis</keyword>
<dbReference type="PANTHER" id="PTHR11956">
    <property type="entry name" value="ARGINYL-TRNA SYNTHETASE"/>
    <property type="match status" value="1"/>
</dbReference>
<dbReference type="SUPFAM" id="SSF55190">
    <property type="entry name" value="Arginyl-tRNA synthetase (ArgRS), N-terminal 'additional' domain"/>
    <property type="match status" value="1"/>
</dbReference>
<organism evidence="12 13">
    <name type="scientific">Elsinoe ampelina</name>
    <dbReference type="NCBI Taxonomy" id="302913"/>
    <lineage>
        <taxon>Eukaryota</taxon>
        <taxon>Fungi</taxon>
        <taxon>Dikarya</taxon>
        <taxon>Ascomycota</taxon>
        <taxon>Pezizomycotina</taxon>
        <taxon>Dothideomycetes</taxon>
        <taxon>Dothideomycetidae</taxon>
        <taxon>Myriangiales</taxon>
        <taxon>Elsinoaceae</taxon>
        <taxon>Elsinoe</taxon>
    </lineage>
</organism>
<dbReference type="GO" id="GO:0032543">
    <property type="term" value="P:mitochondrial translation"/>
    <property type="evidence" value="ECO:0007669"/>
    <property type="project" value="TreeGrafter"/>
</dbReference>
<accession>A0A6A6FXB8</accession>
<dbReference type="GO" id="GO:0005739">
    <property type="term" value="C:mitochondrion"/>
    <property type="evidence" value="ECO:0007669"/>
    <property type="project" value="TreeGrafter"/>
</dbReference>
<keyword evidence="4 10" id="KW-0547">Nucleotide-binding</keyword>
<evidence type="ECO:0000256" key="1">
    <source>
        <dbReference type="ARBA" id="ARBA00005594"/>
    </source>
</evidence>
<dbReference type="OrthoDB" id="68056at2759"/>
<dbReference type="InterPro" id="IPR035684">
    <property type="entry name" value="ArgRS_core"/>
</dbReference>
<name>A0A6A6FXB8_9PEZI</name>
<dbReference type="SUPFAM" id="SSF47323">
    <property type="entry name" value="Anticodon-binding domain of a subclass of class I aminoacyl-tRNA synthetases"/>
    <property type="match status" value="1"/>
</dbReference>
<feature type="domain" description="DALR anticodon binding" evidence="11">
    <location>
        <begin position="506"/>
        <end position="624"/>
    </location>
</feature>
<dbReference type="SMART" id="SM00836">
    <property type="entry name" value="DALR_1"/>
    <property type="match status" value="1"/>
</dbReference>
<dbReference type="InterPro" id="IPR008909">
    <property type="entry name" value="DALR_anticod-bd"/>
</dbReference>
<sequence length="624" mass="69914">MEGQVQNEPGQEYPNAHPELNPVDVFRVAISDELHRITNLDKQQIFDALAWTSTLDKGDLIVAVPRFRVKGVPPEQLAQEWASKFPPHPLLKPPSTISFNLRFDFAPAALPDVVLKRVLNLGDSYGNSPQHGLRDPSKPSSGRKKIVIEFSSPNIAKKFHAGHLRSTIIGGFLSNLYAGGGWDVLRMNYLGDWGRQYGLLALGWKRYGSEDAFASDPVGHLFDIYVKISADFAPEEEAFKLAGKNREDTAVLESQGLLGAAKDYFKRMEDGDEEALSLWRRFRDLSIGRYKETYARLNIHFDEYSGESQVLQSTMEEVEAILKEKGIVHLDNGAWIVDVKRYGAKKLDVAVVRNRNGTSNYLLRDIGAAVQRQRTHNMDRMIYVVMSEQETHLLRLFKILSLMGGEYASLATKLQHVTFGKVMGMSTRRGTVKFLDDILSDVSTAMHTVMRSNEIKYAQIPDPEKVSDTLGISAIMCQDMSAKRINNYDFDMARMTSFEGDTGPYLQYAHARLCSIARNSGLVREDLHNADLSLLKEPHAIDLLRLMSQYPDVVGQTLKTLEPTTVLTYLFKLTHQLSSGYDVLRVVGAAEGVEVMRARAALYEGARQVIGNGMRVLGLSPVER</sequence>
<dbReference type="InterPro" id="IPR001412">
    <property type="entry name" value="aa-tRNA-synth_I_CS"/>
</dbReference>
<evidence type="ECO:0000256" key="7">
    <source>
        <dbReference type="ARBA" id="ARBA00023146"/>
    </source>
</evidence>
<dbReference type="PANTHER" id="PTHR11956:SF11">
    <property type="entry name" value="ARGININE--TRNA LIGASE, MITOCHONDRIAL-RELATED"/>
    <property type="match status" value="1"/>
</dbReference>
<protein>
    <recommendedName>
        <fullName evidence="2">arginine--tRNA ligase</fullName>
        <ecNumber evidence="2">6.1.1.19</ecNumber>
    </recommendedName>
    <alternativeName>
        <fullName evidence="8">Arginyl-tRNA synthetase</fullName>
    </alternativeName>
</protein>
<dbReference type="PROSITE" id="PS00178">
    <property type="entry name" value="AA_TRNA_LIGASE_I"/>
    <property type="match status" value="1"/>
</dbReference>
<dbReference type="GO" id="GO:0006420">
    <property type="term" value="P:arginyl-tRNA aminoacylation"/>
    <property type="evidence" value="ECO:0007669"/>
    <property type="project" value="InterPro"/>
</dbReference>
<dbReference type="PRINTS" id="PR01038">
    <property type="entry name" value="TRNASYNTHARG"/>
</dbReference>
<dbReference type="AlphaFoldDB" id="A0A6A6FXB8"/>
<dbReference type="CDD" id="cd07956">
    <property type="entry name" value="Anticodon_Ia_Arg"/>
    <property type="match status" value="1"/>
</dbReference>
<dbReference type="FunFam" id="3.40.50.620:FF:000058">
    <property type="entry name" value="Mitochondrial arginyl-tRNA synthetase"/>
    <property type="match status" value="1"/>
</dbReference>
<dbReference type="Gene3D" id="3.30.1360.70">
    <property type="entry name" value="Arginyl tRNA synthetase N-terminal domain"/>
    <property type="match status" value="1"/>
</dbReference>
<dbReference type="Gene3D" id="1.10.730.10">
    <property type="entry name" value="Isoleucyl-tRNA Synthetase, Domain 1"/>
    <property type="match status" value="1"/>
</dbReference>